<dbReference type="AlphaFoldDB" id="A0A2J6T698"/>
<dbReference type="SUPFAM" id="SSF57701">
    <property type="entry name" value="Zn2/Cys6 DNA-binding domain"/>
    <property type="match status" value="1"/>
</dbReference>
<protein>
    <recommendedName>
        <fullName evidence="3">Zn(2)-C6 fungal-type domain-containing protein</fullName>
    </recommendedName>
</protein>
<organism evidence="4 5">
    <name type="scientific">Hyaloscypha bicolor E</name>
    <dbReference type="NCBI Taxonomy" id="1095630"/>
    <lineage>
        <taxon>Eukaryota</taxon>
        <taxon>Fungi</taxon>
        <taxon>Dikarya</taxon>
        <taxon>Ascomycota</taxon>
        <taxon>Pezizomycotina</taxon>
        <taxon>Leotiomycetes</taxon>
        <taxon>Helotiales</taxon>
        <taxon>Hyaloscyphaceae</taxon>
        <taxon>Hyaloscypha</taxon>
        <taxon>Hyaloscypha bicolor</taxon>
    </lineage>
</organism>
<evidence type="ECO:0000313" key="5">
    <source>
        <dbReference type="Proteomes" id="UP000235371"/>
    </source>
</evidence>
<evidence type="ECO:0000259" key="3">
    <source>
        <dbReference type="PROSITE" id="PS50048"/>
    </source>
</evidence>
<dbReference type="EMBL" id="KZ613822">
    <property type="protein sequence ID" value="PMD58546.1"/>
    <property type="molecule type" value="Genomic_DNA"/>
</dbReference>
<dbReference type="PANTHER" id="PTHR35392:SF3">
    <property type="entry name" value="ZN(2)-C6 FUNGAL-TYPE DOMAIN-CONTAINING PROTEIN"/>
    <property type="match status" value="1"/>
</dbReference>
<evidence type="ECO:0000256" key="1">
    <source>
        <dbReference type="ARBA" id="ARBA00023242"/>
    </source>
</evidence>
<proteinExistence type="predicted"/>
<name>A0A2J6T698_9HELO</name>
<dbReference type="PROSITE" id="PS50048">
    <property type="entry name" value="ZN2_CY6_FUNGAL_2"/>
    <property type="match status" value="1"/>
</dbReference>
<dbReference type="GeneID" id="36588594"/>
<dbReference type="InterPro" id="IPR036864">
    <property type="entry name" value="Zn2-C6_fun-type_DNA-bd_sf"/>
</dbReference>
<dbReference type="InterPro" id="IPR052973">
    <property type="entry name" value="Fungal_sec-metab_reg_TF"/>
</dbReference>
<dbReference type="PANTHER" id="PTHR35392">
    <property type="entry name" value="ZN(II)2CYS6 TRANSCRIPTION FACTOR (EUROFUNG)-RELATED-RELATED"/>
    <property type="match status" value="1"/>
</dbReference>
<dbReference type="OrthoDB" id="5362630at2759"/>
<accession>A0A2J6T698</accession>
<gene>
    <name evidence="4" type="ORF">K444DRAFT_614310</name>
</gene>
<sequence>MSNPEPPYQALTGQAVPWNIAISQHSFPDGQDTLCLAPVSVSQAAPYRNQHASTCVPKALEDTRVEHHQSTCGADVTLQHDIPAAVFRSPGSDNQSPTSDFWSPGLELGSSGISSPSTILSETIPSQSAAEPAVNLKFVQYSPSRTRKPLAPKSGRGEKPSEKTGCYTLASRQDALKTDMAPKVLVKRDVKGKVTGTECVFGLSQVVRATASRELQHATSITRRIGACPRCRRHRIRCDMAESLYQPCGRCIRDSVNLSHQLCMRINILDLNLHRKGSTLNNNLELWVRRKLELQKYKTRGKNTPHILFLTQDKGEGFDNALSVTVSLFEPGPEDKIGYAWEDSTGQRHTMDMPPYFISDIEAARRSIREFICLARSSYIEALLTDSNPIVCRTFQAALAYTAFGQSNLISDALYCWVATRFIEGPWRIFCGGAMIGLEPSSEPGNPFNGIIPVTPVMDTQLDDIFLRDLLIPLEKRLLKGLKDKINEQKRENWLEIYLTIFIMMSNMGWVMKDILAWTKRYGLKPGARGGTLTQGFIHTCKTMLAYFHFACNGSMPLLIPRSELGGSGSISNGLTHDQIEYLRSIQQEISRQELKVAKWKELSMYDDEMYWCYQMLYKDWRGDIPCVGEIDDFRDEDFLKT</sequence>
<dbReference type="GO" id="GO:0000981">
    <property type="term" value="F:DNA-binding transcription factor activity, RNA polymerase II-specific"/>
    <property type="evidence" value="ECO:0007669"/>
    <property type="project" value="InterPro"/>
</dbReference>
<dbReference type="CDD" id="cd00067">
    <property type="entry name" value="GAL4"/>
    <property type="match status" value="1"/>
</dbReference>
<dbReference type="InParanoid" id="A0A2J6T698"/>
<feature type="compositionally biased region" description="Polar residues" evidence="2">
    <location>
        <begin position="91"/>
        <end position="101"/>
    </location>
</feature>
<keyword evidence="1" id="KW-0539">Nucleus</keyword>
<feature type="domain" description="Zn(2)-C6 fungal-type" evidence="3">
    <location>
        <begin position="227"/>
        <end position="265"/>
    </location>
</feature>
<feature type="region of interest" description="Disordered" evidence="2">
    <location>
        <begin position="86"/>
        <end position="107"/>
    </location>
</feature>
<dbReference type="Proteomes" id="UP000235371">
    <property type="component" value="Unassembled WGS sequence"/>
</dbReference>
<dbReference type="GO" id="GO:0008270">
    <property type="term" value="F:zinc ion binding"/>
    <property type="evidence" value="ECO:0007669"/>
    <property type="project" value="InterPro"/>
</dbReference>
<dbReference type="RefSeq" id="XP_024735450.1">
    <property type="nucleotide sequence ID" value="XM_024880517.1"/>
</dbReference>
<evidence type="ECO:0000313" key="4">
    <source>
        <dbReference type="EMBL" id="PMD58546.1"/>
    </source>
</evidence>
<dbReference type="STRING" id="1095630.A0A2J6T698"/>
<keyword evidence="5" id="KW-1185">Reference proteome</keyword>
<feature type="region of interest" description="Disordered" evidence="2">
    <location>
        <begin position="144"/>
        <end position="164"/>
    </location>
</feature>
<dbReference type="InterPro" id="IPR001138">
    <property type="entry name" value="Zn2Cys6_DnaBD"/>
</dbReference>
<evidence type="ECO:0000256" key="2">
    <source>
        <dbReference type="SAM" id="MobiDB-lite"/>
    </source>
</evidence>
<reference evidence="4 5" key="1">
    <citation type="submission" date="2016-04" db="EMBL/GenBank/DDBJ databases">
        <title>A degradative enzymes factory behind the ericoid mycorrhizal symbiosis.</title>
        <authorList>
            <consortium name="DOE Joint Genome Institute"/>
            <person name="Martino E."/>
            <person name="Morin E."/>
            <person name="Grelet G."/>
            <person name="Kuo A."/>
            <person name="Kohler A."/>
            <person name="Daghino S."/>
            <person name="Barry K."/>
            <person name="Choi C."/>
            <person name="Cichocki N."/>
            <person name="Clum A."/>
            <person name="Copeland A."/>
            <person name="Hainaut M."/>
            <person name="Haridas S."/>
            <person name="Labutti K."/>
            <person name="Lindquist E."/>
            <person name="Lipzen A."/>
            <person name="Khouja H.-R."/>
            <person name="Murat C."/>
            <person name="Ohm R."/>
            <person name="Olson A."/>
            <person name="Spatafora J."/>
            <person name="Veneault-Fourrey C."/>
            <person name="Henrissat B."/>
            <person name="Grigoriev I."/>
            <person name="Martin F."/>
            <person name="Perotto S."/>
        </authorList>
    </citation>
    <scope>NUCLEOTIDE SEQUENCE [LARGE SCALE GENOMIC DNA]</scope>
    <source>
        <strain evidence="4 5">E</strain>
    </source>
</reference>
<dbReference type="Pfam" id="PF00172">
    <property type="entry name" value="Zn_clus"/>
    <property type="match status" value="1"/>
</dbReference>